<feature type="region of interest" description="Disordered" evidence="4">
    <location>
        <begin position="1"/>
        <end position="32"/>
    </location>
</feature>
<dbReference type="Pfam" id="PF00400">
    <property type="entry name" value="WD40"/>
    <property type="match status" value="4"/>
</dbReference>
<dbReference type="InterPro" id="IPR036322">
    <property type="entry name" value="WD40_repeat_dom_sf"/>
</dbReference>
<organism evidence="5 6">
    <name type="scientific">Geranomyces variabilis</name>
    <dbReference type="NCBI Taxonomy" id="109894"/>
    <lineage>
        <taxon>Eukaryota</taxon>
        <taxon>Fungi</taxon>
        <taxon>Fungi incertae sedis</taxon>
        <taxon>Chytridiomycota</taxon>
        <taxon>Chytridiomycota incertae sedis</taxon>
        <taxon>Chytridiomycetes</taxon>
        <taxon>Spizellomycetales</taxon>
        <taxon>Powellomycetaceae</taxon>
        <taxon>Geranomyces</taxon>
    </lineage>
</organism>
<dbReference type="Gene3D" id="2.130.10.10">
    <property type="entry name" value="YVTN repeat-like/Quinoprotein amine dehydrogenase"/>
    <property type="match status" value="1"/>
</dbReference>
<dbReference type="InterPro" id="IPR001680">
    <property type="entry name" value="WD40_rpt"/>
</dbReference>
<dbReference type="SUPFAM" id="SSF50978">
    <property type="entry name" value="WD40 repeat-like"/>
    <property type="match status" value="1"/>
</dbReference>
<dbReference type="InterPro" id="IPR019775">
    <property type="entry name" value="WD40_repeat_CS"/>
</dbReference>
<dbReference type="AlphaFoldDB" id="A0AAD5TJT2"/>
<dbReference type="PROSITE" id="PS50082">
    <property type="entry name" value="WD_REPEATS_2"/>
    <property type="match status" value="4"/>
</dbReference>
<evidence type="ECO:0000313" key="5">
    <source>
        <dbReference type="EMBL" id="KAJ3178456.1"/>
    </source>
</evidence>
<keyword evidence="2" id="KW-0677">Repeat</keyword>
<dbReference type="EMBL" id="JADGJQ010000026">
    <property type="protein sequence ID" value="KAJ3178456.1"/>
    <property type="molecule type" value="Genomic_DNA"/>
</dbReference>
<keyword evidence="1 3" id="KW-0853">WD repeat</keyword>
<protein>
    <recommendedName>
        <fullName evidence="7">Poly(A)+ RNA export protein</fullName>
    </recommendedName>
</protein>
<evidence type="ECO:0000256" key="3">
    <source>
        <dbReference type="PROSITE-ProRule" id="PRU00221"/>
    </source>
</evidence>
<reference evidence="5" key="1">
    <citation type="submission" date="2020-05" db="EMBL/GenBank/DDBJ databases">
        <title>Phylogenomic resolution of chytrid fungi.</title>
        <authorList>
            <person name="Stajich J.E."/>
            <person name="Amses K."/>
            <person name="Simmons R."/>
            <person name="Seto K."/>
            <person name="Myers J."/>
            <person name="Bonds A."/>
            <person name="Quandt C.A."/>
            <person name="Barry K."/>
            <person name="Liu P."/>
            <person name="Grigoriev I."/>
            <person name="Longcore J.E."/>
            <person name="James T.Y."/>
        </authorList>
    </citation>
    <scope>NUCLEOTIDE SEQUENCE</scope>
    <source>
        <strain evidence="5">JEL0379</strain>
    </source>
</reference>
<accession>A0AAD5TJT2</accession>
<name>A0AAD5TJT2_9FUNG</name>
<evidence type="ECO:0000256" key="1">
    <source>
        <dbReference type="ARBA" id="ARBA00022574"/>
    </source>
</evidence>
<dbReference type="InterPro" id="IPR020472">
    <property type="entry name" value="WD40_PAC1"/>
</dbReference>
<evidence type="ECO:0000256" key="2">
    <source>
        <dbReference type="ARBA" id="ARBA00022737"/>
    </source>
</evidence>
<dbReference type="PROSITE" id="PS00678">
    <property type="entry name" value="WD_REPEATS_1"/>
    <property type="match status" value="1"/>
</dbReference>
<dbReference type="Proteomes" id="UP001212152">
    <property type="component" value="Unassembled WGS sequence"/>
</dbReference>
<evidence type="ECO:0008006" key="7">
    <source>
        <dbReference type="Google" id="ProtNLM"/>
    </source>
</evidence>
<dbReference type="PRINTS" id="PR00320">
    <property type="entry name" value="GPROTEINBRPT"/>
</dbReference>
<proteinExistence type="predicted"/>
<feature type="repeat" description="WD" evidence="3">
    <location>
        <begin position="69"/>
        <end position="110"/>
    </location>
</feature>
<comment type="caution">
    <text evidence="5">The sequence shown here is derived from an EMBL/GenBank/DDBJ whole genome shotgun (WGS) entry which is preliminary data.</text>
</comment>
<evidence type="ECO:0000313" key="6">
    <source>
        <dbReference type="Proteomes" id="UP001212152"/>
    </source>
</evidence>
<gene>
    <name evidence="5" type="ORF">HDU87_003530</name>
</gene>
<dbReference type="SMART" id="SM00320">
    <property type="entry name" value="WD40"/>
    <property type="match status" value="4"/>
</dbReference>
<keyword evidence="6" id="KW-1185">Reference proteome</keyword>
<dbReference type="PROSITE" id="PS50294">
    <property type="entry name" value="WD_REPEATS_REGION"/>
    <property type="match status" value="2"/>
</dbReference>
<dbReference type="InterPro" id="IPR015943">
    <property type="entry name" value="WD40/YVTN_repeat-like_dom_sf"/>
</dbReference>
<feature type="repeat" description="WD" evidence="3">
    <location>
        <begin position="110"/>
        <end position="154"/>
    </location>
</feature>
<sequence length="360" mass="39220">MSAFGGLASTLGGPRPGQSQDREIQRGPGDTVSELRFSPTANFLAASSWDNQTRIWEVNERLESSPKAVIQHEGPVLSVEWSRDGSKVVSAGCDKAARLLDLATGQSQQVAAHDAPIRCCRFVEGPGSQPLLVTGSWDKTLKYWDMRQQAPAHTVPLPERCYVMDTYGPMLVVGTADKQFSIFSNANLAAPIKIIASPMKFQIRSVACAPSTNPADMGYTFGTIEGRIQIQYLEDKTPGRSFSFKCHRENKTTQEVFSVNSLAFHPHYGTFASGGSDGAVNFWDGNSKQRLKNFNSPIPGQITSVAFNGNGGIFAYAAGYDWSKGHEHAKPDQKTGIYLQAVQVDDVKPKPPAAAKTKRY</sequence>
<feature type="repeat" description="WD" evidence="3">
    <location>
        <begin position="25"/>
        <end position="59"/>
    </location>
</feature>
<feature type="repeat" description="WD" evidence="3">
    <location>
        <begin position="259"/>
        <end position="293"/>
    </location>
</feature>
<dbReference type="PANTHER" id="PTHR10971">
    <property type="entry name" value="MRNA EXPORT FACTOR AND BUB3"/>
    <property type="match status" value="1"/>
</dbReference>
<evidence type="ECO:0000256" key="4">
    <source>
        <dbReference type="SAM" id="MobiDB-lite"/>
    </source>
</evidence>